<dbReference type="InterPro" id="IPR010143">
    <property type="entry name" value="Nase_comp1_asu"/>
</dbReference>
<evidence type="ECO:0000256" key="7">
    <source>
        <dbReference type="ARBA" id="ARBA00023004"/>
    </source>
</evidence>
<dbReference type="Gene3D" id="3.40.50.1980">
    <property type="entry name" value="Nitrogenase molybdenum iron protein domain"/>
    <property type="match status" value="1"/>
</dbReference>
<evidence type="ECO:0000256" key="2">
    <source>
        <dbReference type="ARBA" id="ARBA00012773"/>
    </source>
</evidence>
<evidence type="ECO:0000256" key="5">
    <source>
        <dbReference type="ARBA" id="ARBA00022840"/>
    </source>
</evidence>
<dbReference type="EC" id="1.18.6.1" evidence="2"/>
<evidence type="ECO:0000256" key="6">
    <source>
        <dbReference type="ARBA" id="ARBA00023002"/>
    </source>
</evidence>
<dbReference type="CDD" id="cd01967">
    <property type="entry name" value="Nitrogenase_MoFe_alpha_like"/>
    <property type="match status" value="1"/>
</dbReference>
<comment type="caution">
    <text evidence="13">The sequence shown here is derived from an EMBL/GenBank/DDBJ whole genome shotgun (WGS) entry which is preliminary data.</text>
</comment>
<dbReference type="PANTHER" id="PTHR43457:SF1">
    <property type="entry name" value="NITROGENASE MOLYBDENUM-IRON PROTEIN ALPHA CHAIN"/>
    <property type="match status" value="1"/>
</dbReference>
<dbReference type="GO" id="GO:0051536">
    <property type="term" value="F:iron-sulfur cluster binding"/>
    <property type="evidence" value="ECO:0007669"/>
    <property type="project" value="UniProtKB-KW"/>
</dbReference>
<comment type="catalytic activity">
    <reaction evidence="11">
        <text>N2 + 8 reduced [2Fe-2S]-[ferredoxin] + 16 ATP + 16 H2O = H2 + 8 oxidized [2Fe-2S]-[ferredoxin] + 2 NH4(+) + 16 ADP + 16 phosphate + 6 H(+)</text>
        <dbReference type="Rhea" id="RHEA:21448"/>
        <dbReference type="Rhea" id="RHEA-COMP:10000"/>
        <dbReference type="Rhea" id="RHEA-COMP:10001"/>
        <dbReference type="ChEBI" id="CHEBI:15377"/>
        <dbReference type="ChEBI" id="CHEBI:15378"/>
        <dbReference type="ChEBI" id="CHEBI:17997"/>
        <dbReference type="ChEBI" id="CHEBI:18276"/>
        <dbReference type="ChEBI" id="CHEBI:28938"/>
        <dbReference type="ChEBI" id="CHEBI:30616"/>
        <dbReference type="ChEBI" id="CHEBI:33737"/>
        <dbReference type="ChEBI" id="CHEBI:33738"/>
        <dbReference type="ChEBI" id="CHEBI:43474"/>
        <dbReference type="ChEBI" id="CHEBI:456216"/>
        <dbReference type="EC" id="1.18.6.1"/>
    </reaction>
</comment>
<evidence type="ECO:0000256" key="1">
    <source>
        <dbReference type="ARBA" id="ARBA00001919"/>
    </source>
</evidence>
<proteinExistence type="predicted"/>
<dbReference type="Proteomes" id="UP000197032">
    <property type="component" value="Unassembled WGS sequence"/>
</dbReference>
<evidence type="ECO:0000256" key="11">
    <source>
        <dbReference type="ARBA" id="ARBA00047967"/>
    </source>
</evidence>
<sequence length="372" mass="42506">MAFNRRYCTCTDMEEKDVVFGGMKKLKRACLEAFRMFPEAQGLIIYTTCTTGLIGDDVAAVAKQLEEETGKFVFYAEAPGCSGVSQSKGHHVFNTQFYRQIKALREKRPNLCMKEEEKTPYDVVLVGEYNMDWDTKALLPLFEKIGVRVIATFTGNARIADLIKMPDAKLNVVHCQRSAEYIAHMIKDGFNIPFVRVSLFGIEQTSEALRKVAKFFGLEEKAEQVIREETARVEKAITFYRERLKGKKVAIYVGAPRVWHWIKVMEELGMEVVACACTFAHEDDYEKINVRAKDGVLVIDNPNEYEIEEMLDTYKPDLFLTGLKEKYLARKMGVPTVNSHSYEKGPYAGYAGFVNFARDIYQAVYAPVWKFL</sequence>
<dbReference type="GO" id="GO:0005524">
    <property type="term" value="F:ATP binding"/>
    <property type="evidence" value="ECO:0007669"/>
    <property type="project" value="UniProtKB-KW"/>
</dbReference>
<evidence type="ECO:0000313" key="14">
    <source>
        <dbReference type="Proteomes" id="UP000197032"/>
    </source>
</evidence>
<keyword evidence="8" id="KW-0411">Iron-sulfur</keyword>
<feature type="domain" description="Nitrogenase/oxidoreductase component 1" evidence="12">
    <location>
        <begin position="7"/>
        <end position="364"/>
    </location>
</feature>
<evidence type="ECO:0000256" key="4">
    <source>
        <dbReference type="ARBA" id="ARBA00022741"/>
    </source>
</evidence>
<keyword evidence="6" id="KW-0560">Oxidoreductase</keyword>
<name>A0A1Z5HWH9_9FIRM</name>
<keyword evidence="3" id="KW-0479">Metal-binding</keyword>
<keyword evidence="14" id="KW-1185">Reference proteome</keyword>
<dbReference type="PANTHER" id="PTHR43457">
    <property type="entry name" value="NITROGENASE MOLYBDENUM-IRON PROTEIN ALPHA CHAIN"/>
    <property type="match status" value="1"/>
</dbReference>
<protein>
    <recommendedName>
        <fullName evidence="2">nitrogenase</fullName>
        <ecNumber evidence="2">1.18.6.1</ecNumber>
    </recommendedName>
    <alternativeName>
        <fullName evidence="10">Nitrogenase component I</fullName>
    </alternativeName>
</protein>
<dbReference type="Pfam" id="PF00148">
    <property type="entry name" value="Oxidored_nitro"/>
    <property type="match status" value="1"/>
</dbReference>
<gene>
    <name evidence="13" type="ORF">KKC1_30110</name>
</gene>
<evidence type="ECO:0000256" key="10">
    <source>
        <dbReference type="ARBA" id="ARBA00030899"/>
    </source>
</evidence>
<dbReference type="PROSITE" id="PS00090">
    <property type="entry name" value="NITROGENASE_1_2"/>
    <property type="match status" value="1"/>
</dbReference>
<keyword evidence="7" id="KW-0408">Iron</keyword>
<dbReference type="GO" id="GO:0046872">
    <property type="term" value="F:metal ion binding"/>
    <property type="evidence" value="ECO:0007669"/>
    <property type="project" value="UniProtKB-KW"/>
</dbReference>
<keyword evidence="5" id="KW-0067">ATP-binding</keyword>
<reference evidence="14" key="1">
    <citation type="journal article" date="2017" name="Appl. Environ. Microbiol.">
        <title>Genomic Analysis of Calderihabitans maritimus KKC1, a Thermophilic, Hydrogenogenic, Carboxydotrophic Bacterium Isolated from Marine Sediment.</title>
        <authorList>
            <person name="Omae K."/>
            <person name="Yoneda Y."/>
            <person name="Fukuyama Y."/>
            <person name="Yoshida T."/>
            <person name="Sako Y."/>
        </authorList>
    </citation>
    <scope>NUCLEOTIDE SEQUENCE [LARGE SCALE GENOMIC DNA]</scope>
    <source>
        <strain evidence="14">KKC1</strain>
    </source>
</reference>
<dbReference type="GO" id="GO:0016163">
    <property type="term" value="F:nitrogenase activity"/>
    <property type="evidence" value="ECO:0007669"/>
    <property type="project" value="UniProtKB-EC"/>
</dbReference>
<dbReference type="Gene3D" id="3.40.50.12380">
    <property type="entry name" value="Nitrogenase MoFe cofactor biosynthesis protein NifE, C-terminal"/>
    <property type="match status" value="1"/>
</dbReference>
<comment type="cofactor">
    <cofactor evidence="1">
        <name>[8Fe-7S] cluster</name>
        <dbReference type="ChEBI" id="CHEBI:21143"/>
    </cofactor>
</comment>
<evidence type="ECO:0000313" key="13">
    <source>
        <dbReference type="EMBL" id="GAW93886.1"/>
    </source>
</evidence>
<dbReference type="InterPro" id="IPR000510">
    <property type="entry name" value="Nase/OxRdtase_comp1"/>
</dbReference>
<accession>A0A1Z5HWH9</accession>
<dbReference type="SUPFAM" id="SSF53807">
    <property type="entry name" value="Helical backbone' metal receptor"/>
    <property type="match status" value="1"/>
</dbReference>
<dbReference type="InterPro" id="IPR000318">
    <property type="entry name" value="Nase_comp1_CS"/>
</dbReference>
<evidence type="ECO:0000256" key="8">
    <source>
        <dbReference type="ARBA" id="ARBA00023014"/>
    </source>
</evidence>
<organism evidence="13 14">
    <name type="scientific">Calderihabitans maritimus</name>
    <dbReference type="NCBI Taxonomy" id="1246530"/>
    <lineage>
        <taxon>Bacteria</taxon>
        <taxon>Bacillati</taxon>
        <taxon>Bacillota</taxon>
        <taxon>Clostridia</taxon>
        <taxon>Neomoorellales</taxon>
        <taxon>Calderihabitantaceae</taxon>
        <taxon>Calderihabitans</taxon>
    </lineage>
</organism>
<keyword evidence="9" id="KW-0535">Nitrogen fixation</keyword>
<evidence type="ECO:0000256" key="9">
    <source>
        <dbReference type="ARBA" id="ARBA00023231"/>
    </source>
</evidence>
<keyword evidence="4" id="KW-0547">Nucleotide-binding</keyword>
<dbReference type="EMBL" id="BDGJ01000181">
    <property type="protein sequence ID" value="GAW93886.1"/>
    <property type="molecule type" value="Genomic_DNA"/>
</dbReference>
<evidence type="ECO:0000259" key="12">
    <source>
        <dbReference type="Pfam" id="PF00148"/>
    </source>
</evidence>
<evidence type="ECO:0000256" key="3">
    <source>
        <dbReference type="ARBA" id="ARBA00022723"/>
    </source>
</evidence>
<dbReference type="AlphaFoldDB" id="A0A1Z5HWH9"/>